<dbReference type="KEGG" id="salo:EF888_00340"/>
<dbReference type="AlphaFoldDB" id="A0A316G6S4"/>
<evidence type="ECO:0000313" key="3">
    <source>
        <dbReference type="Proteomes" id="UP000245390"/>
    </source>
</evidence>
<organism evidence="2 3">
    <name type="scientific">Silicimonas algicola</name>
    <dbReference type="NCBI Taxonomy" id="1826607"/>
    <lineage>
        <taxon>Bacteria</taxon>
        <taxon>Pseudomonadati</taxon>
        <taxon>Pseudomonadota</taxon>
        <taxon>Alphaproteobacteria</taxon>
        <taxon>Rhodobacterales</taxon>
        <taxon>Paracoccaceae</taxon>
    </lineage>
</organism>
<dbReference type="InterPro" id="IPR024079">
    <property type="entry name" value="MetalloPept_cat_dom_sf"/>
</dbReference>
<dbReference type="OrthoDB" id="733404at2"/>
<accession>A0A316G6S4</accession>
<feature type="region of interest" description="Disordered" evidence="1">
    <location>
        <begin position="379"/>
        <end position="406"/>
    </location>
</feature>
<protein>
    <submittedName>
        <fullName evidence="2">Peptidase M66-like protein</fullName>
    </submittedName>
</protein>
<name>A0A316G6S4_9RHOB</name>
<dbReference type="Gene3D" id="3.40.390.10">
    <property type="entry name" value="Collagenase (Catalytic Domain)"/>
    <property type="match status" value="1"/>
</dbReference>
<dbReference type="GO" id="GO:0008237">
    <property type="term" value="F:metallopeptidase activity"/>
    <property type="evidence" value="ECO:0007669"/>
    <property type="project" value="InterPro"/>
</dbReference>
<dbReference type="Pfam" id="PF10462">
    <property type="entry name" value="Peptidase_M66"/>
    <property type="match status" value="1"/>
</dbReference>
<dbReference type="SUPFAM" id="SSF55486">
    <property type="entry name" value="Metalloproteases ('zincins'), catalytic domain"/>
    <property type="match status" value="1"/>
</dbReference>
<dbReference type="InterPro" id="IPR034033">
    <property type="entry name" value="Serralysin-like"/>
</dbReference>
<dbReference type="CDD" id="cd04277">
    <property type="entry name" value="ZnMc_serralysin_like"/>
    <property type="match status" value="1"/>
</dbReference>
<evidence type="ECO:0000313" key="2">
    <source>
        <dbReference type="EMBL" id="PWK56659.1"/>
    </source>
</evidence>
<comment type="caution">
    <text evidence="2">The sequence shown here is derived from an EMBL/GenBank/DDBJ whole genome shotgun (WGS) entry which is preliminary data.</text>
</comment>
<feature type="compositionally biased region" description="Polar residues" evidence="1">
    <location>
        <begin position="379"/>
        <end position="388"/>
    </location>
</feature>
<reference evidence="2 3" key="1">
    <citation type="submission" date="2018-05" db="EMBL/GenBank/DDBJ databases">
        <title>Genomic Encyclopedia of Type Strains, Phase IV (KMG-IV): sequencing the most valuable type-strain genomes for metagenomic binning, comparative biology and taxonomic classification.</title>
        <authorList>
            <person name="Goeker M."/>
        </authorList>
    </citation>
    <scope>NUCLEOTIDE SEQUENCE [LARGE SCALE GENOMIC DNA]</scope>
    <source>
        <strain evidence="2 3">DSM 103371</strain>
    </source>
</reference>
<keyword evidence="3" id="KW-1185">Reference proteome</keyword>
<dbReference type="Proteomes" id="UP000245390">
    <property type="component" value="Unassembled WGS sequence"/>
</dbReference>
<dbReference type="EMBL" id="QGGV01000004">
    <property type="protein sequence ID" value="PWK56659.1"/>
    <property type="molecule type" value="Genomic_DNA"/>
</dbReference>
<dbReference type="RefSeq" id="WP_109759330.1">
    <property type="nucleotide sequence ID" value="NZ_CP034588.1"/>
</dbReference>
<evidence type="ECO:0000256" key="1">
    <source>
        <dbReference type="SAM" id="MobiDB-lite"/>
    </source>
</evidence>
<sequence length="406" mass="43231">MCQLCADFQPWLSDCAYAVPDQTLEAAVDTGAELPIYTYDQIAAQLTGGFWNGNTRAFDVSPGNYLVVNTSQLTANGQEMAWAALESWSYVSGINFVEAGQVAPPTAVLTEGADAEAGRTTTYTMSVGQDFTGTLSSGADRDSVAVYLTAGQAVNIALASESASGTADPYLRLYNASGALLAENDDAEGRNSGLTYQATYSGIHYIQAGSFADASPGDYRISARTAGATAQITFNDNAAGAYSTSSVFNHVIQSSFVNINSTWAGGQARLDYYYFQTYLHEIGHALGLGHAGDYNGSATWGVQTDYQNDSWQASVMSYFDQSENTYVDATYAFVTSPQIADIIAIQSLYGVAQANTGDTVWVAMATAAHISTTCSTWQATSPSRSTTPAVRIRSTSRARARTRSWT</sequence>
<proteinExistence type="predicted"/>
<gene>
    <name evidence="2" type="ORF">C8D95_104332</name>
</gene>
<feature type="compositionally biased region" description="Basic residues" evidence="1">
    <location>
        <begin position="394"/>
        <end position="406"/>
    </location>
</feature>
<dbReference type="Gene3D" id="2.60.120.380">
    <property type="match status" value="1"/>
</dbReference>